<dbReference type="EMBL" id="CP011133">
    <property type="protein sequence ID" value="AKE62299.1"/>
    <property type="molecule type" value="Genomic_DNA"/>
</dbReference>
<name>A0A0F6U0I1_CITAM</name>
<keyword evidence="1" id="KW-0614">Plasmid</keyword>
<sequence>MKKILKKLTTIVVAITPVVKKLTTTVKKLTTNVKIVTTVVSDRLPGLVPSGFRAAGISCDLLELVRY</sequence>
<dbReference type="Proteomes" id="UP000034085">
    <property type="component" value="Plasmid"/>
</dbReference>
<dbReference type="KEGG" id="cama:F384_27580"/>
<protein>
    <submittedName>
        <fullName evidence="1">Uncharacterized protein</fullName>
    </submittedName>
</protein>
<reference evidence="1 2" key="1">
    <citation type="submission" date="2015-03" db="EMBL/GenBank/DDBJ databases">
        <title>Complete genome sequence of Citrobacter amalonaticus Y19.</title>
        <authorList>
            <person name="Park S."/>
        </authorList>
    </citation>
    <scope>NUCLEOTIDE SEQUENCE [LARGE SCALE GENOMIC DNA]</scope>
    <source>
        <strain evidence="1 2">Y19</strain>
        <plasmid evidence="2">Plasmid</plasmid>
    </source>
</reference>
<evidence type="ECO:0000313" key="2">
    <source>
        <dbReference type="Proteomes" id="UP000034085"/>
    </source>
</evidence>
<geneLocation type="plasmid" evidence="1">
    <name>unnamed</name>
</geneLocation>
<dbReference type="AlphaFoldDB" id="A0A0F6U0I1"/>
<dbReference type="HOGENOM" id="CLU_2804668_0_0_6"/>
<gene>
    <name evidence="1" type="ORF">F384_27580</name>
</gene>
<accession>A0A0F6U0I1</accession>
<proteinExistence type="predicted"/>
<dbReference type="PATRIC" id="fig|1261127.3.peg.5728"/>
<evidence type="ECO:0000313" key="1">
    <source>
        <dbReference type="EMBL" id="AKE62299.1"/>
    </source>
</evidence>
<organism evidence="1 2">
    <name type="scientific">Citrobacter amalonaticus Y19</name>
    <dbReference type="NCBI Taxonomy" id="1261127"/>
    <lineage>
        <taxon>Bacteria</taxon>
        <taxon>Pseudomonadati</taxon>
        <taxon>Pseudomonadota</taxon>
        <taxon>Gammaproteobacteria</taxon>
        <taxon>Enterobacterales</taxon>
        <taxon>Enterobacteriaceae</taxon>
        <taxon>Citrobacter</taxon>
    </lineage>
</organism>